<name>A0ABT2YB42_9BURK</name>
<reference evidence="1 2" key="1">
    <citation type="submission" date="2021-11" db="EMBL/GenBank/DDBJ databases">
        <authorList>
            <person name="Liang Q."/>
            <person name="Mou H."/>
            <person name="Liu Z."/>
        </authorList>
    </citation>
    <scope>NUCLEOTIDE SEQUENCE [LARGE SCALE GENOMIC DNA]</scope>
    <source>
        <strain evidence="1 2">CHU3</strain>
    </source>
</reference>
<dbReference type="Proteomes" id="UP001209701">
    <property type="component" value="Unassembled WGS sequence"/>
</dbReference>
<evidence type="ECO:0000313" key="1">
    <source>
        <dbReference type="EMBL" id="MCV2367527.1"/>
    </source>
</evidence>
<protein>
    <submittedName>
        <fullName evidence="1">Uncharacterized protein</fullName>
    </submittedName>
</protein>
<keyword evidence="2" id="KW-1185">Reference proteome</keyword>
<accession>A0ABT2YB42</accession>
<organism evidence="1 2">
    <name type="scientific">Roseateles oligotrophus</name>
    <dbReference type="NCBI Taxonomy" id="1769250"/>
    <lineage>
        <taxon>Bacteria</taxon>
        <taxon>Pseudomonadati</taxon>
        <taxon>Pseudomonadota</taxon>
        <taxon>Betaproteobacteria</taxon>
        <taxon>Burkholderiales</taxon>
        <taxon>Sphaerotilaceae</taxon>
        <taxon>Roseateles</taxon>
    </lineage>
</organism>
<sequence length="130" mass="13895">MLGVSPAQALDLVSSAEAALPDDVTRGITRSASIVQEQPPPKSGPVRSPFQLKIALKAHGGSRIDVKSVQLIYMKTPMVDLTERVRAGISESGILMEGLSLPPGQHRIQVRVADSEGRESEAMVQLDVAR</sequence>
<dbReference type="EMBL" id="JAJIRN010000002">
    <property type="protein sequence ID" value="MCV2367527.1"/>
    <property type="molecule type" value="Genomic_DNA"/>
</dbReference>
<proteinExistence type="predicted"/>
<comment type="caution">
    <text evidence="1">The sequence shown here is derived from an EMBL/GenBank/DDBJ whole genome shotgun (WGS) entry which is preliminary data.</text>
</comment>
<gene>
    <name evidence="1" type="ORF">LNV07_05405</name>
</gene>
<evidence type="ECO:0000313" key="2">
    <source>
        <dbReference type="Proteomes" id="UP001209701"/>
    </source>
</evidence>
<dbReference type="RefSeq" id="WP_263570143.1">
    <property type="nucleotide sequence ID" value="NZ_JAJIRN010000002.1"/>
</dbReference>